<keyword evidence="3" id="KW-1185">Reference proteome</keyword>
<dbReference type="InParanoid" id="G0M792"/>
<dbReference type="Proteomes" id="UP000008068">
    <property type="component" value="Unassembled WGS sequence"/>
</dbReference>
<feature type="region of interest" description="Disordered" evidence="1">
    <location>
        <begin position="187"/>
        <end position="212"/>
    </location>
</feature>
<reference evidence="3" key="1">
    <citation type="submission" date="2011-07" db="EMBL/GenBank/DDBJ databases">
        <authorList>
            <consortium name="Caenorhabditis brenneri Sequencing and Analysis Consortium"/>
            <person name="Wilson R.K."/>
        </authorList>
    </citation>
    <scope>NUCLEOTIDE SEQUENCE [LARGE SCALE GENOMIC DNA]</scope>
    <source>
        <strain evidence="3">PB2801</strain>
    </source>
</reference>
<sequence length="290" mass="33486">MKKLENAATNETNIAAEENELRKEVKRLWKMIENDQACSAFLLKQSRKMEDIFAEMRILIAAKQTEKFVTTYKSYKEEYDRLRKQFKFDHPRSMKMSVIERQIQLTATKTNIFNLWKMIETSKLIVQGIDEITRQRREKVREIIIQESISKLNWTLLRREEVSKVQELCLNFGVRYTTLNLSNNNNVTPPISKKRKLEDNPETGTNTGDKISSLVSGMDEKEKLVTSGFSSAEQKVAVVSGSPVVVITNEQLLQFLFSCKQMPQQPLLLTLPAVLKDNADKNLILGTKFF</sequence>
<dbReference type="HOGENOM" id="CLU_960513_0_0_1"/>
<evidence type="ECO:0000256" key="1">
    <source>
        <dbReference type="SAM" id="MobiDB-lite"/>
    </source>
</evidence>
<proteinExistence type="predicted"/>
<gene>
    <name evidence="2" type="ORF">CAEBREN_10073</name>
</gene>
<name>G0M792_CAEBE</name>
<evidence type="ECO:0000313" key="3">
    <source>
        <dbReference type="Proteomes" id="UP000008068"/>
    </source>
</evidence>
<organism evidence="3">
    <name type="scientific">Caenorhabditis brenneri</name>
    <name type="common">Nematode worm</name>
    <dbReference type="NCBI Taxonomy" id="135651"/>
    <lineage>
        <taxon>Eukaryota</taxon>
        <taxon>Metazoa</taxon>
        <taxon>Ecdysozoa</taxon>
        <taxon>Nematoda</taxon>
        <taxon>Chromadorea</taxon>
        <taxon>Rhabditida</taxon>
        <taxon>Rhabditina</taxon>
        <taxon>Rhabditomorpha</taxon>
        <taxon>Rhabditoidea</taxon>
        <taxon>Rhabditidae</taxon>
        <taxon>Peloderinae</taxon>
        <taxon>Caenorhabditis</taxon>
    </lineage>
</organism>
<evidence type="ECO:0000313" key="2">
    <source>
        <dbReference type="EMBL" id="EGT30606.1"/>
    </source>
</evidence>
<dbReference type="EMBL" id="GL379786">
    <property type="protein sequence ID" value="EGT30606.1"/>
    <property type="molecule type" value="Genomic_DNA"/>
</dbReference>
<accession>G0M792</accession>
<protein>
    <submittedName>
        <fullName evidence="2">Uncharacterized protein</fullName>
    </submittedName>
</protein>
<feature type="compositionally biased region" description="Polar residues" evidence="1">
    <location>
        <begin position="202"/>
        <end position="212"/>
    </location>
</feature>
<dbReference type="AlphaFoldDB" id="G0M792"/>